<feature type="transmembrane region" description="Helical" evidence="7">
    <location>
        <begin position="75"/>
        <end position="94"/>
    </location>
</feature>
<dbReference type="Pfam" id="PF13515">
    <property type="entry name" value="FUSC_2"/>
    <property type="match status" value="1"/>
</dbReference>
<dbReference type="InterPro" id="IPR032692">
    <property type="entry name" value="YccS_N"/>
</dbReference>
<proteinExistence type="inferred from homology"/>
<protein>
    <submittedName>
        <fullName evidence="10">Uncharacterized protein</fullName>
    </submittedName>
</protein>
<keyword evidence="4 7" id="KW-1133">Transmembrane helix</keyword>
<dbReference type="KEGG" id="kbs:EPA93_24225"/>
<feature type="transmembrane region" description="Helical" evidence="7">
    <location>
        <begin position="452"/>
        <end position="472"/>
    </location>
</feature>
<keyword evidence="5 7" id="KW-0472">Membrane</keyword>
<evidence type="ECO:0000313" key="10">
    <source>
        <dbReference type="EMBL" id="QBD78920.1"/>
    </source>
</evidence>
<dbReference type="GO" id="GO:0005886">
    <property type="term" value="C:plasma membrane"/>
    <property type="evidence" value="ECO:0007669"/>
    <property type="project" value="UniProtKB-SubCell"/>
</dbReference>
<feature type="transmembrane region" description="Helical" evidence="7">
    <location>
        <begin position="49"/>
        <end position="69"/>
    </location>
</feature>
<dbReference type="OrthoDB" id="128040at2"/>
<reference evidence="10 11" key="1">
    <citation type="submission" date="2019-01" db="EMBL/GenBank/DDBJ databases">
        <title>Ktedonosporobacter rubrisoli SCAWS-G2.</title>
        <authorList>
            <person name="Huang Y."/>
            <person name="Yan B."/>
        </authorList>
    </citation>
    <scope>NUCLEOTIDE SEQUENCE [LARGE SCALE GENOMIC DNA]</scope>
    <source>
        <strain evidence="10 11">SCAWS-G2</strain>
    </source>
</reference>
<evidence type="ECO:0000259" key="8">
    <source>
        <dbReference type="Pfam" id="PF12805"/>
    </source>
</evidence>
<dbReference type="Proteomes" id="UP000290365">
    <property type="component" value="Chromosome"/>
</dbReference>
<dbReference type="PANTHER" id="PTHR30509:SF9">
    <property type="entry name" value="MULTIDRUG RESISTANCE PROTEIN MDTO"/>
    <property type="match status" value="1"/>
</dbReference>
<feature type="transmembrane region" description="Helical" evidence="7">
    <location>
        <begin position="410"/>
        <end position="432"/>
    </location>
</feature>
<keyword evidence="11" id="KW-1185">Reference proteome</keyword>
<dbReference type="RefSeq" id="WP_129889973.1">
    <property type="nucleotide sequence ID" value="NZ_CP035758.1"/>
</dbReference>
<evidence type="ECO:0000256" key="3">
    <source>
        <dbReference type="ARBA" id="ARBA00022692"/>
    </source>
</evidence>
<dbReference type="PANTHER" id="PTHR30509">
    <property type="entry name" value="P-HYDROXYBENZOIC ACID EFFLUX PUMP SUBUNIT-RELATED"/>
    <property type="match status" value="1"/>
</dbReference>
<dbReference type="Pfam" id="PF12805">
    <property type="entry name" value="FUSC-like"/>
    <property type="match status" value="1"/>
</dbReference>
<evidence type="ECO:0000259" key="9">
    <source>
        <dbReference type="Pfam" id="PF13515"/>
    </source>
</evidence>
<feature type="transmembrane region" description="Helical" evidence="7">
    <location>
        <begin position="524"/>
        <end position="545"/>
    </location>
</feature>
<comment type="subcellular location">
    <subcellularLocation>
        <location evidence="1">Cell membrane</location>
        <topology evidence="1">Multi-pass membrane protein</topology>
    </subcellularLocation>
</comment>
<accession>A0A4P6JUD1</accession>
<dbReference type="EMBL" id="CP035758">
    <property type="protein sequence ID" value="QBD78920.1"/>
    <property type="molecule type" value="Genomic_DNA"/>
</dbReference>
<evidence type="ECO:0000256" key="7">
    <source>
        <dbReference type="SAM" id="Phobius"/>
    </source>
</evidence>
<evidence type="ECO:0000313" key="11">
    <source>
        <dbReference type="Proteomes" id="UP000290365"/>
    </source>
</evidence>
<feature type="transmembrane region" description="Helical" evidence="7">
    <location>
        <begin position="150"/>
        <end position="170"/>
    </location>
</feature>
<feature type="transmembrane region" description="Helical" evidence="7">
    <location>
        <begin position="124"/>
        <end position="143"/>
    </location>
</feature>
<feature type="transmembrane region" description="Helical" evidence="7">
    <location>
        <begin position="176"/>
        <end position="196"/>
    </location>
</feature>
<gene>
    <name evidence="10" type="ORF">EPA93_24225</name>
</gene>
<evidence type="ECO:0000256" key="5">
    <source>
        <dbReference type="ARBA" id="ARBA00023136"/>
    </source>
</evidence>
<evidence type="ECO:0000256" key="4">
    <source>
        <dbReference type="ARBA" id="ARBA00022989"/>
    </source>
</evidence>
<evidence type="ECO:0000256" key="2">
    <source>
        <dbReference type="ARBA" id="ARBA00022475"/>
    </source>
</evidence>
<evidence type="ECO:0000256" key="1">
    <source>
        <dbReference type="ARBA" id="ARBA00004651"/>
    </source>
</evidence>
<dbReference type="AlphaFoldDB" id="A0A4P6JUD1"/>
<organism evidence="10 11">
    <name type="scientific">Ktedonosporobacter rubrisoli</name>
    <dbReference type="NCBI Taxonomy" id="2509675"/>
    <lineage>
        <taxon>Bacteria</taxon>
        <taxon>Bacillati</taxon>
        <taxon>Chloroflexota</taxon>
        <taxon>Ktedonobacteria</taxon>
        <taxon>Ktedonobacterales</taxon>
        <taxon>Ktedonosporobacteraceae</taxon>
        <taxon>Ktedonosporobacter</taxon>
    </lineage>
</organism>
<dbReference type="InterPro" id="IPR049453">
    <property type="entry name" value="Memb_transporter_dom"/>
</dbReference>
<keyword evidence="2" id="KW-1003">Cell membrane</keyword>
<evidence type="ECO:0000256" key="6">
    <source>
        <dbReference type="ARBA" id="ARBA00043993"/>
    </source>
</evidence>
<sequence>MEKTSRTGDLPDGSKQVPPGGLKAHVVSWISALMRAWREAVRVDRSQLTLAASLRSTIGFVLPLILGIATGHIVAGVSIAGGAVGVGAIGLTYTYRARTKAMLFASLGIAISAFVGGITGDISWLAILVAGIWGFGAGMLVAISQTGMIIGLQSMIALIILSHFALPPALALGQAFLMLVGALFQTLLAIIPYPWYRFGPERATLSAVYRAIADYVEDPADSAINQRARGSLLKAVDTIADSSLRNPKARAFDSLLELAEHIRLNLVVLVSIRRYLKNEGEAQVNAIQQLERILNAASTILCKIADDIKRTRASEALTEPYWRMEEAISELKKATSEDEGNLLQQTLPHYEALLRDLRKAEDIARLWQEAKNDLLPEGTRRIIVGQRDPLEILRANLTLRSTTCRHAIRLAVGLAIATALYHIFPLTRGYWIPLTTALVLKPDFSATFTRGAARSLGTILGAALTTVIITILQPSHIILALLDAIAAFLAFSVLMASYALFSSFVTAEAIILITFVDPHTFTNILGRITDTVIGGILAMLIYTLWPTWERARVPFNVAERLDVQRRYLAGVMKAYADPGSISMGELQHLRLESRLAYSNAGASVERALTEPVQQRIDPGIARGLLLSSDGIARSLLALEAYLHNIPAHYAIPALRPFADEVDVLLGSVIGMVRENKMTEKPPKLDRARRLLEEMKRANSEVEGTNPDLVFVLSMAERIVDNLATMLHLLVAQYKTTSSMPALKSASPDESWP</sequence>
<feature type="domain" description="Integral membrane protein YccS N-terminal" evidence="8">
    <location>
        <begin position="104"/>
        <end position="218"/>
    </location>
</feature>
<keyword evidence="3 7" id="KW-0812">Transmembrane</keyword>
<feature type="transmembrane region" description="Helical" evidence="7">
    <location>
        <begin position="479"/>
        <end position="504"/>
    </location>
</feature>
<name>A0A4P6JUD1_KTERU</name>
<feature type="domain" description="Integral membrane bound transporter" evidence="9">
    <location>
        <begin position="416"/>
        <end position="541"/>
    </location>
</feature>
<feature type="transmembrane region" description="Helical" evidence="7">
    <location>
        <begin position="101"/>
        <end position="118"/>
    </location>
</feature>
<comment type="similarity">
    <text evidence="6">Belongs to the YccS/YhfK family.</text>
</comment>